<evidence type="ECO:0000256" key="3">
    <source>
        <dbReference type="ARBA" id="ARBA00023157"/>
    </source>
</evidence>
<dbReference type="PROSITE" id="PS51808">
    <property type="entry name" value="CHCH"/>
    <property type="match status" value="1"/>
</dbReference>
<dbReference type="InterPro" id="IPR003213">
    <property type="entry name" value="Cyt_c_oxidase_su6B"/>
</dbReference>
<evidence type="ECO:0000256" key="2">
    <source>
        <dbReference type="ARBA" id="ARBA00023128"/>
    </source>
</evidence>
<gene>
    <name evidence="6" type="ORF">RRG08_025208</name>
</gene>
<evidence type="ECO:0000256" key="5">
    <source>
        <dbReference type="ARBA" id="ARBA00042114"/>
    </source>
</evidence>
<dbReference type="PANTHER" id="PTHR11387">
    <property type="entry name" value="CYTOCHROME C OXIDASE SUBUNIT 6B"/>
    <property type="match status" value="1"/>
</dbReference>
<dbReference type="SUPFAM" id="SSF47694">
    <property type="entry name" value="Cytochrome c oxidase subunit h"/>
    <property type="match status" value="1"/>
</dbReference>
<keyword evidence="7" id="KW-1185">Reference proteome</keyword>
<dbReference type="Proteomes" id="UP001283361">
    <property type="component" value="Unassembled WGS sequence"/>
</dbReference>
<dbReference type="GO" id="GO:0045277">
    <property type="term" value="C:respiratory chain complex IV"/>
    <property type="evidence" value="ECO:0007669"/>
    <property type="project" value="InterPro"/>
</dbReference>
<evidence type="ECO:0000256" key="4">
    <source>
        <dbReference type="ARBA" id="ARBA00040060"/>
    </source>
</evidence>
<accession>A0AAE1A9W7</accession>
<sequence length="163" mass="19390">MTYEQEIPYRDSTPLRNLKIGAVLSGNHDMRMESSPSQRYTNICPENFLMYLLPSCTKVNDPSFLASCNTRSRYKMSAAEKQADFEEAKQKMWKPPFDARFPNQNQTRNCWQNYVDYFRCQKLKGEEYAPCEYFKRVYTHLCPGFWVEQWDEQRENGCFPAKI</sequence>
<dbReference type="InterPro" id="IPR048280">
    <property type="entry name" value="COX6B-like"/>
</dbReference>
<evidence type="ECO:0000313" key="6">
    <source>
        <dbReference type="EMBL" id="KAK3784013.1"/>
    </source>
</evidence>
<evidence type="ECO:0000313" key="7">
    <source>
        <dbReference type="Proteomes" id="UP001283361"/>
    </source>
</evidence>
<keyword evidence="3" id="KW-1015">Disulfide bond</keyword>
<reference evidence="6" key="1">
    <citation type="journal article" date="2023" name="G3 (Bethesda)">
        <title>A reference genome for the long-term kleptoplast-retaining sea slug Elysia crispata morphotype clarki.</title>
        <authorList>
            <person name="Eastman K.E."/>
            <person name="Pendleton A.L."/>
            <person name="Shaikh M.A."/>
            <person name="Suttiyut T."/>
            <person name="Ogas R."/>
            <person name="Tomko P."/>
            <person name="Gavelis G."/>
            <person name="Widhalm J.R."/>
            <person name="Wisecaver J.H."/>
        </authorList>
    </citation>
    <scope>NUCLEOTIDE SEQUENCE</scope>
    <source>
        <strain evidence="6">ECLA1</strain>
    </source>
</reference>
<dbReference type="EMBL" id="JAWDGP010002313">
    <property type="protein sequence ID" value="KAK3784013.1"/>
    <property type="molecule type" value="Genomic_DNA"/>
</dbReference>
<dbReference type="CDD" id="cd00926">
    <property type="entry name" value="Cyt_c_Oxidase_VIb"/>
    <property type="match status" value="1"/>
</dbReference>
<name>A0AAE1A9W7_9GAST</name>
<dbReference type="Gene3D" id="1.10.10.140">
    <property type="entry name" value="Cytochrome c oxidase, subunit VIb"/>
    <property type="match status" value="1"/>
</dbReference>
<keyword evidence="2" id="KW-0496">Mitochondrion</keyword>
<dbReference type="AlphaFoldDB" id="A0AAE1A9W7"/>
<organism evidence="6 7">
    <name type="scientific">Elysia crispata</name>
    <name type="common">lettuce slug</name>
    <dbReference type="NCBI Taxonomy" id="231223"/>
    <lineage>
        <taxon>Eukaryota</taxon>
        <taxon>Metazoa</taxon>
        <taxon>Spiralia</taxon>
        <taxon>Lophotrochozoa</taxon>
        <taxon>Mollusca</taxon>
        <taxon>Gastropoda</taxon>
        <taxon>Heterobranchia</taxon>
        <taxon>Euthyneura</taxon>
        <taxon>Panpulmonata</taxon>
        <taxon>Sacoglossa</taxon>
        <taxon>Placobranchoidea</taxon>
        <taxon>Plakobranchidae</taxon>
        <taxon>Elysia</taxon>
    </lineage>
</organism>
<dbReference type="InterPro" id="IPR036549">
    <property type="entry name" value="CX6/COA6-like_sf"/>
</dbReference>
<comment type="caution">
    <text evidence="6">The sequence shown here is derived from an EMBL/GenBank/DDBJ whole genome shotgun (WGS) entry which is preliminary data.</text>
</comment>
<dbReference type="Pfam" id="PF02297">
    <property type="entry name" value="COX6B"/>
    <property type="match status" value="1"/>
</dbReference>
<dbReference type="GO" id="GO:0005739">
    <property type="term" value="C:mitochondrion"/>
    <property type="evidence" value="ECO:0007669"/>
    <property type="project" value="UniProtKB-SubCell"/>
</dbReference>
<protein>
    <recommendedName>
        <fullName evidence="4">Cytochrome c oxidase subunit 6B1</fullName>
    </recommendedName>
    <alternativeName>
        <fullName evidence="5">Cytochrome c oxidase subunit VIb isoform 1</fullName>
    </alternativeName>
</protein>
<evidence type="ECO:0000256" key="1">
    <source>
        <dbReference type="ARBA" id="ARBA00004173"/>
    </source>
</evidence>
<comment type="subcellular location">
    <subcellularLocation>
        <location evidence="1">Mitochondrion</location>
    </subcellularLocation>
</comment>
<dbReference type="FunFam" id="1.10.10.140:FF:000001">
    <property type="entry name" value="Cytochrome c oxidase subunit 6B1"/>
    <property type="match status" value="1"/>
</dbReference>
<proteinExistence type="predicted"/>